<evidence type="ECO:0000259" key="5">
    <source>
        <dbReference type="PROSITE" id="PS50983"/>
    </source>
</evidence>
<name>A0A6G9Y6P8_9NOCA</name>
<evidence type="ECO:0000313" key="6">
    <source>
        <dbReference type="EMBL" id="QIS08918.1"/>
    </source>
</evidence>
<accession>A0A6G9Y6P8</accession>
<organism evidence="6 7">
    <name type="scientific">Nocardia arthritidis</name>
    <dbReference type="NCBI Taxonomy" id="228602"/>
    <lineage>
        <taxon>Bacteria</taxon>
        <taxon>Bacillati</taxon>
        <taxon>Actinomycetota</taxon>
        <taxon>Actinomycetes</taxon>
        <taxon>Mycobacteriales</taxon>
        <taxon>Nocardiaceae</taxon>
        <taxon>Nocardia</taxon>
    </lineage>
</organism>
<dbReference type="EMBL" id="CP046172">
    <property type="protein sequence ID" value="QIS08918.1"/>
    <property type="molecule type" value="Genomic_DNA"/>
</dbReference>
<dbReference type="SUPFAM" id="SSF53807">
    <property type="entry name" value="Helical backbone' metal receptor"/>
    <property type="match status" value="1"/>
</dbReference>
<feature type="domain" description="Fe/B12 periplasmic-binding" evidence="5">
    <location>
        <begin position="70"/>
        <end position="336"/>
    </location>
</feature>
<dbReference type="PROSITE" id="PS50983">
    <property type="entry name" value="FE_B12_PBP"/>
    <property type="match status" value="1"/>
</dbReference>
<sequence>MEVGPRTMARRRRSGYGLLTRIGLTVVALGISAGAVACGGGADTGKADGAAAVTIKHSFGETKIDGSPKRVVALGNQWLDAVQSLGVQPVGYLDNTMGVTGGTAPWEPEALKRSTALNLNGDIVEQIAALEPDLILVPGYQVDKTMYEKLSRLAPTIGPVTSGAQIDNWSDEVTALGTVFGKRADADKVIAGVRDRISAAAQRHPGLSGKTFLTCMLTAPTQLMVLADPKDGSAELFNRLGLRIPEHIAKEAPLGGRLALSPERLADLDANLLICGAMPGLAEKLTQLPGYAELPSVRAGSFAAVDVMTISAINSPTALSVPYLLDKLEPALAAAG</sequence>
<dbReference type="GO" id="GO:0030288">
    <property type="term" value="C:outer membrane-bounded periplasmic space"/>
    <property type="evidence" value="ECO:0007669"/>
    <property type="project" value="TreeGrafter"/>
</dbReference>
<dbReference type="RefSeq" id="WP_238847093.1">
    <property type="nucleotide sequence ID" value="NZ_CP046172.1"/>
</dbReference>
<evidence type="ECO:0000256" key="3">
    <source>
        <dbReference type="ARBA" id="ARBA00022448"/>
    </source>
</evidence>
<dbReference type="Pfam" id="PF01497">
    <property type="entry name" value="Peripla_BP_2"/>
    <property type="match status" value="1"/>
</dbReference>
<dbReference type="GO" id="GO:1901678">
    <property type="term" value="P:iron coordination entity transport"/>
    <property type="evidence" value="ECO:0007669"/>
    <property type="project" value="UniProtKB-ARBA"/>
</dbReference>
<proteinExistence type="inferred from homology"/>
<evidence type="ECO:0000256" key="2">
    <source>
        <dbReference type="ARBA" id="ARBA00008814"/>
    </source>
</evidence>
<dbReference type="PANTHER" id="PTHR30532:SF24">
    <property type="entry name" value="FERRIC ENTEROBACTIN-BINDING PERIPLASMIC PROTEIN FEPB"/>
    <property type="match status" value="1"/>
</dbReference>
<comment type="subcellular location">
    <subcellularLocation>
        <location evidence="1">Cell envelope</location>
    </subcellularLocation>
</comment>
<dbReference type="InterPro" id="IPR002491">
    <property type="entry name" value="ABC_transptr_periplasmic_BD"/>
</dbReference>
<dbReference type="InterPro" id="IPR051313">
    <property type="entry name" value="Bact_iron-sidero_bind"/>
</dbReference>
<keyword evidence="4" id="KW-0732">Signal</keyword>
<keyword evidence="3" id="KW-0813">Transport</keyword>
<gene>
    <name evidence="6" type="ORF">F5544_05030</name>
</gene>
<evidence type="ECO:0000256" key="4">
    <source>
        <dbReference type="ARBA" id="ARBA00022729"/>
    </source>
</evidence>
<comment type="similarity">
    <text evidence="2">Belongs to the bacterial solute-binding protein 8 family.</text>
</comment>
<dbReference type="Proteomes" id="UP000503540">
    <property type="component" value="Chromosome"/>
</dbReference>
<keyword evidence="7" id="KW-1185">Reference proteome</keyword>
<dbReference type="Gene3D" id="3.40.50.1980">
    <property type="entry name" value="Nitrogenase molybdenum iron protein domain"/>
    <property type="match status" value="2"/>
</dbReference>
<dbReference type="KEGG" id="nah:F5544_05030"/>
<evidence type="ECO:0000256" key="1">
    <source>
        <dbReference type="ARBA" id="ARBA00004196"/>
    </source>
</evidence>
<reference evidence="6 7" key="1">
    <citation type="journal article" date="2019" name="ACS Chem. Biol.">
        <title>Identification and Mobilization of a Cryptic Antibiotic Biosynthesis Gene Locus from a Human-Pathogenic Nocardia Isolate.</title>
        <authorList>
            <person name="Herisse M."/>
            <person name="Ishida K."/>
            <person name="Porter J.L."/>
            <person name="Howden B."/>
            <person name="Hertweck C."/>
            <person name="Stinear T.P."/>
            <person name="Pidot S.J."/>
        </authorList>
    </citation>
    <scope>NUCLEOTIDE SEQUENCE [LARGE SCALE GENOMIC DNA]</scope>
    <source>
        <strain evidence="6 7">AUSMDU00012717</strain>
    </source>
</reference>
<dbReference type="AlphaFoldDB" id="A0A6G9Y6P8"/>
<evidence type="ECO:0000313" key="7">
    <source>
        <dbReference type="Proteomes" id="UP000503540"/>
    </source>
</evidence>
<protein>
    <submittedName>
        <fullName evidence="6">ABC transporter substrate-binding protein</fullName>
    </submittedName>
</protein>
<dbReference type="PANTHER" id="PTHR30532">
    <property type="entry name" value="IRON III DICITRATE-BINDING PERIPLASMIC PROTEIN"/>
    <property type="match status" value="1"/>
</dbReference>